<protein>
    <submittedName>
        <fullName evidence="1">Uncharacterized protein</fullName>
    </submittedName>
</protein>
<organism evidence="1 2">
    <name type="scientific">Pyropia yezoensis</name>
    <name type="common">Susabi-nori</name>
    <name type="synonym">Porphyra yezoensis</name>
    <dbReference type="NCBI Taxonomy" id="2788"/>
    <lineage>
        <taxon>Eukaryota</taxon>
        <taxon>Rhodophyta</taxon>
        <taxon>Bangiophyceae</taxon>
        <taxon>Bangiales</taxon>
        <taxon>Bangiaceae</taxon>
        <taxon>Pyropia</taxon>
    </lineage>
</organism>
<dbReference type="Proteomes" id="UP000798662">
    <property type="component" value="Chromosome 2"/>
</dbReference>
<reference evidence="1" key="1">
    <citation type="submission" date="2019-11" db="EMBL/GenBank/DDBJ databases">
        <title>Nori genome reveals adaptations in red seaweeds to the harsh intertidal environment.</title>
        <authorList>
            <person name="Wang D."/>
            <person name="Mao Y."/>
        </authorList>
    </citation>
    <scope>NUCLEOTIDE SEQUENCE</scope>
    <source>
        <tissue evidence="1">Gametophyte</tissue>
    </source>
</reference>
<proteinExistence type="predicted"/>
<evidence type="ECO:0000313" key="1">
    <source>
        <dbReference type="EMBL" id="KAK1865726.1"/>
    </source>
</evidence>
<keyword evidence="2" id="KW-1185">Reference proteome</keyword>
<evidence type="ECO:0000313" key="2">
    <source>
        <dbReference type="Proteomes" id="UP000798662"/>
    </source>
</evidence>
<accession>A0ACC3C5Z4</accession>
<comment type="caution">
    <text evidence="1">The sequence shown here is derived from an EMBL/GenBank/DDBJ whole genome shotgun (WGS) entry which is preliminary data.</text>
</comment>
<dbReference type="EMBL" id="CM020619">
    <property type="protein sequence ID" value="KAK1865726.1"/>
    <property type="molecule type" value="Genomic_DNA"/>
</dbReference>
<name>A0ACC3C5Z4_PYRYE</name>
<sequence>MAAPIRFTVAAVITAAALMVAVPVVAAKKASYIATTGEKRVWHPMTLILYGGPWASESAANNPFMNYRLTTTFATSGRNSATAGSVWRCHFSPDVTGLWRWSVSFKSGTNVAVRSGGRGASVSPFDGQTGSFWVRKSKKTGRDFRGKGRLRPVAGKRHLRHDNGECRMKRRGRGPAAAGSGQGAPTA</sequence>
<gene>
    <name evidence="1" type="ORF">I4F81_008252</name>
</gene>